<dbReference type="InterPro" id="IPR010982">
    <property type="entry name" value="Lambda_DNA-bd_dom_sf"/>
</dbReference>
<accession>A0A841U452</accession>
<dbReference type="AlphaFoldDB" id="A0A841U452"/>
<keyword evidence="6" id="KW-1185">Reference proteome</keyword>
<protein>
    <submittedName>
        <fullName evidence="5">LacI family DNA-binding transcriptional regulator</fullName>
    </submittedName>
</protein>
<dbReference type="RefSeq" id="WP_185138514.1">
    <property type="nucleotide sequence ID" value="NZ_JACJVR010000097.1"/>
</dbReference>
<evidence type="ECO:0000256" key="2">
    <source>
        <dbReference type="ARBA" id="ARBA00023125"/>
    </source>
</evidence>
<proteinExistence type="predicted"/>
<dbReference type="SMART" id="SM00354">
    <property type="entry name" value="HTH_LACI"/>
    <property type="match status" value="1"/>
</dbReference>
<evidence type="ECO:0000313" key="5">
    <source>
        <dbReference type="EMBL" id="MBB6694549.1"/>
    </source>
</evidence>
<keyword evidence="3" id="KW-0804">Transcription</keyword>
<evidence type="ECO:0000259" key="4">
    <source>
        <dbReference type="PROSITE" id="PS50932"/>
    </source>
</evidence>
<dbReference type="GO" id="GO:0000976">
    <property type="term" value="F:transcription cis-regulatory region binding"/>
    <property type="evidence" value="ECO:0007669"/>
    <property type="project" value="TreeGrafter"/>
</dbReference>
<keyword evidence="2 5" id="KW-0238">DNA-binding</keyword>
<keyword evidence="1" id="KW-0805">Transcription regulation</keyword>
<dbReference type="PANTHER" id="PTHR30146">
    <property type="entry name" value="LACI-RELATED TRANSCRIPTIONAL REPRESSOR"/>
    <property type="match status" value="1"/>
</dbReference>
<evidence type="ECO:0000313" key="6">
    <source>
        <dbReference type="Proteomes" id="UP000553776"/>
    </source>
</evidence>
<dbReference type="Pfam" id="PF00356">
    <property type="entry name" value="LacI"/>
    <property type="match status" value="1"/>
</dbReference>
<comment type="caution">
    <text evidence="5">The sequence shown here is derived from an EMBL/GenBank/DDBJ whole genome shotgun (WGS) entry which is preliminary data.</text>
</comment>
<dbReference type="PROSITE" id="PS50932">
    <property type="entry name" value="HTH_LACI_2"/>
    <property type="match status" value="1"/>
</dbReference>
<evidence type="ECO:0000256" key="3">
    <source>
        <dbReference type="ARBA" id="ARBA00023163"/>
    </source>
</evidence>
<dbReference type="SUPFAM" id="SSF53822">
    <property type="entry name" value="Periplasmic binding protein-like I"/>
    <property type="match status" value="1"/>
</dbReference>
<gene>
    <name evidence="5" type="ORF">H7B90_24440</name>
</gene>
<dbReference type="InterPro" id="IPR000843">
    <property type="entry name" value="HTH_LacI"/>
</dbReference>
<evidence type="ECO:0000256" key="1">
    <source>
        <dbReference type="ARBA" id="ARBA00023015"/>
    </source>
</evidence>
<dbReference type="Pfam" id="PF13377">
    <property type="entry name" value="Peripla_BP_3"/>
    <property type="match status" value="1"/>
</dbReference>
<dbReference type="Gene3D" id="3.40.50.2300">
    <property type="match status" value="2"/>
</dbReference>
<dbReference type="InterPro" id="IPR046335">
    <property type="entry name" value="LacI/GalR-like_sensor"/>
</dbReference>
<reference evidence="5 6" key="1">
    <citation type="submission" date="2020-08" db="EMBL/GenBank/DDBJ databases">
        <title>Cohnella phylogeny.</title>
        <authorList>
            <person name="Dunlap C."/>
        </authorList>
    </citation>
    <scope>NUCLEOTIDE SEQUENCE [LARGE SCALE GENOMIC DNA]</scope>
    <source>
        <strain evidence="5 6">DSM 25239</strain>
    </source>
</reference>
<sequence length="357" mass="39471">MATINDIAKYAGLSIATVSRALNKPELVHADTRERVMQAARKLNYFDHDKTKWLHAKNKKSSLAVIIPYITSFYFGELYGGISRTAMENNIELLLYELKSEDKNKEGIAKAFSFVEQHLVDGIILASCFVSDDYDELIEHLRIPVVLVLDSHENAKLPAFKVDDVRASFDAVSYLVSRGHQRIGMISALPSQHDRSEQLRWRGYKNAIDFYRLPFEDSFVAYGDMRFDDGYAAMKQLLACLGGSGITAVFAASDEMAIGAMRAIHDAGLRVPADISVIGYDNLSVGNITTPTLTTVEQPFGSIGVESVKYMAGLLGDHANQIPAKGNFYMPYRIIERESVADISAAASQLRKEGANA</sequence>
<dbReference type="CDD" id="cd01392">
    <property type="entry name" value="HTH_LacI"/>
    <property type="match status" value="1"/>
</dbReference>
<dbReference type="GO" id="GO:0003700">
    <property type="term" value="F:DNA-binding transcription factor activity"/>
    <property type="evidence" value="ECO:0007669"/>
    <property type="project" value="TreeGrafter"/>
</dbReference>
<dbReference type="SUPFAM" id="SSF47413">
    <property type="entry name" value="lambda repressor-like DNA-binding domains"/>
    <property type="match status" value="1"/>
</dbReference>
<name>A0A841U452_9BACL</name>
<dbReference type="PANTHER" id="PTHR30146:SF109">
    <property type="entry name" value="HTH-TYPE TRANSCRIPTIONAL REGULATOR GALS"/>
    <property type="match status" value="1"/>
</dbReference>
<feature type="domain" description="HTH lacI-type" evidence="4">
    <location>
        <begin position="2"/>
        <end position="45"/>
    </location>
</feature>
<dbReference type="EMBL" id="JACJVR010000097">
    <property type="protein sequence ID" value="MBB6694549.1"/>
    <property type="molecule type" value="Genomic_DNA"/>
</dbReference>
<organism evidence="5 6">
    <name type="scientific">Cohnella xylanilytica</name>
    <dbReference type="NCBI Taxonomy" id="557555"/>
    <lineage>
        <taxon>Bacteria</taxon>
        <taxon>Bacillati</taxon>
        <taxon>Bacillota</taxon>
        <taxon>Bacilli</taxon>
        <taxon>Bacillales</taxon>
        <taxon>Paenibacillaceae</taxon>
        <taxon>Cohnella</taxon>
    </lineage>
</organism>
<dbReference type="Proteomes" id="UP000553776">
    <property type="component" value="Unassembled WGS sequence"/>
</dbReference>
<dbReference type="Gene3D" id="1.10.260.40">
    <property type="entry name" value="lambda repressor-like DNA-binding domains"/>
    <property type="match status" value="1"/>
</dbReference>
<dbReference type="InterPro" id="IPR028082">
    <property type="entry name" value="Peripla_BP_I"/>
</dbReference>